<evidence type="ECO:0000256" key="1">
    <source>
        <dbReference type="SAM" id="MobiDB-lite"/>
    </source>
</evidence>
<organism evidence="2 3">
    <name type="scientific">Acer saccharum</name>
    <name type="common">Sugar maple</name>
    <dbReference type="NCBI Taxonomy" id="4024"/>
    <lineage>
        <taxon>Eukaryota</taxon>
        <taxon>Viridiplantae</taxon>
        <taxon>Streptophyta</taxon>
        <taxon>Embryophyta</taxon>
        <taxon>Tracheophyta</taxon>
        <taxon>Spermatophyta</taxon>
        <taxon>Magnoliopsida</taxon>
        <taxon>eudicotyledons</taxon>
        <taxon>Gunneridae</taxon>
        <taxon>Pentapetalae</taxon>
        <taxon>rosids</taxon>
        <taxon>malvids</taxon>
        <taxon>Sapindales</taxon>
        <taxon>Sapindaceae</taxon>
        <taxon>Hippocastanoideae</taxon>
        <taxon>Acereae</taxon>
        <taxon>Acer</taxon>
    </lineage>
</organism>
<evidence type="ECO:0000313" key="3">
    <source>
        <dbReference type="Proteomes" id="UP001168877"/>
    </source>
</evidence>
<keyword evidence="3" id="KW-1185">Reference proteome</keyword>
<feature type="compositionally biased region" description="Low complexity" evidence="1">
    <location>
        <begin position="66"/>
        <end position="77"/>
    </location>
</feature>
<gene>
    <name evidence="2" type="ORF">LWI29_028381</name>
</gene>
<reference evidence="2" key="1">
    <citation type="journal article" date="2022" name="Plant J.">
        <title>Strategies of tolerance reflected in two North American maple genomes.</title>
        <authorList>
            <person name="McEvoy S.L."/>
            <person name="Sezen U.U."/>
            <person name="Trouern-Trend A."/>
            <person name="McMahon S.M."/>
            <person name="Schaberg P.G."/>
            <person name="Yang J."/>
            <person name="Wegrzyn J.L."/>
            <person name="Swenson N.G."/>
        </authorList>
    </citation>
    <scope>NUCLEOTIDE SEQUENCE</scope>
    <source>
        <strain evidence="2">NS2018</strain>
    </source>
</reference>
<reference evidence="2" key="2">
    <citation type="submission" date="2023-06" db="EMBL/GenBank/DDBJ databases">
        <authorList>
            <person name="Swenson N.G."/>
            <person name="Wegrzyn J.L."/>
            <person name="Mcevoy S.L."/>
        </authorList>
    </citation>
    <scope>NUCLEOTIDE SEQUENCE</scope>
    <source>
        <strain evidence="2">NS2018</strain>
        <tissue evidence="2">Leaf</tissue>
    </source>
</reference>
<feature type="region of interest" description="Disordered" evidence="1">
    <location>
        <begin position="1"/>
        <end position="25"/>
    </location>
</feature>
<proteinExistence type="predicted"/>
<evidence type="ECO:0000313" key="2">
    <source>
        <dbReference type="EMBL" id="KAK0577139.1"/>
    </source>
</evidence>
<comment type="caution">
    <text evidence="2">The sequence shown here is derived from an EMBL/GenBank/DDBJ whole genome shotgun (WGS) entry which is preliminary data.</text>
</comment>
<protein>
    <submittedName>
        <fullName evidence="2">Uncharacterized protein</fullName>
    </submittedName>
</protein>
<name>A0AA39RRN6_ACESA</name>
<dbReference type="Proteomes" id="UP001168877">
    <property type="component" value="Unassembled WGS sequence"/>
</dbReference>
<sequence>MTPARVNPSHGHYRYNPIDNNKHRNTISPYAYTREQKPNTATSLRFTLFKSFFSAGSKSIKKKPSSRSSPSSDQGLI</sequence>
<dbReference type="EMBL" id="JAUESC010000386">
    <property type="protein sequence ID" value="KAK0577139.1"/>
    <property type="molecule type" value="Genomic_DNA"/>
</dbReference>
<feature type="region of interest" description="Disordered" evidence="1">
    <location>
        <begin position="56"/>
        <end position="77"/>
    </location>
</feature>
<accession>A0AA39RRN6</accession>
<dbReference type="AlphaFoldDB" id="A0AA39RRN6"/>